<dbReference type="EMBL" id="QFPO01000021">
    <property type="protein sequence ID" value="PZQ10217.1"/>
    <property type="molecule type" value="Genomic_DNA"/>
</dbReference>
<evidence type="ECO:0008006" key="5">
    <source>
        <dbReference type="Google" id="ProtNLM"/>
    </source>
</evidence>
<sequence length="80" mass="8464">MNVSSPTLHRSARPGLPWHRVPEVWLIVVLLGATVIGSLALVVTAVRRPDAHIAVPGDVPRPSKIPPIAHQPPPVPARAG</sequence>
<reference evidence="3 4" key="1">
    <citation type="submission" date="2017-08" db="EMBL/GenBank/DDBJ databases">
        <title>Infants hospitalized years apart are colonized by the same room-sourced microbial strains.</title>
        <authorList>
            <person name="Brooks B."/>
            <person name="Olm M.R."/>
            <person name="Firek B.A."/>
            <person name="Baker R."/>
            <person name="Thomas B.C."/>
            <person name="Morowitz M.J."/>
            <person name="Banfield J.F."/>
        </authorList>
    </citation>
    <scope>NUCLEOTIDE SEQUENCE [LARGE SCALE GENOMIC DNA]</scope>
    <source>
        <strain evidence="3">S2_005_003_R2_42</strain>
    </source>
</reference>
<accession>A0A2W5LSA4</accession>
<dbReference type="AlphaFoldDB" id="A0A2W5LSA4"/>
<gene>
    <name evidence="3" type="ORF">DI564_16270</name>
</gene>
<organism evidence="3 4">
    <name type="scientific">Rhodanobacter denitrificans</name>
    <dbReference type="NCBI Taxonomy" id="666685"/>
    <lineage>
        <taxon>Bacteria</taxon>
        <taxon>Pseudomonadati</taxon>
        <taxon>Pseudomonadota</taxon>
        <taxon>Gammaproteobacteria</taxon>
        <taxon>Lysobacterales</taxon>
        <taxon>Rhodanobacteraceae</taxon>
        <taxon>Rhodanobacter</taxon>
    </lineage>
</organism>
<name>A0A2W5LSA4_9GAMM</name>
<dbReference type="Proteomes" id="UP000249046">
    <property type="component" value="Unassembled WGS sequence"/>
</dbReference>
<keyword evidence="2" id="KW-1133">Transmembrane helix</keyword>
<comment type="caution">
    <text evidence="3">The sequence shown here is derived from an EMBL/GenBank/DDBJ whole genome shotgun (WGS) entry which is preliminary data.</text>
</comment>
<proteinExistence type="predicted"/>
<protein>
    <recommendedName>
        <fullName evidence="5">Nitrogen fixation protein FixH</fullName>
    </recommendedName>
</protein>
<evidence type="ECO:0000313" key="4">
    <source>
        <dbReference type="Proteomes" id="UP000249046"/>
    </source>
</evidence>
<keyword evidence="2" id="KW-0812">Transmembrane</keyword>
<keyword evidence="2" id="KW-0472">Membrane</keyword>
<feature type="transmembrane region" description="Helical" evidence="2">
    <location>
        <begin position="24"/>
        <end position="46"/>
    </location>
</feature>
<feature type="region of interest" description="Disordered" evidence="1">
    <location>
        <begin position="55"/>
        <end position="80"/>
    </location>
</feature>
<evidence type="ECO:0000313" key="3">
    <source>
        <dbReference type="EMBL" id="PZQ10217.1"/>
    </source>
</evidence>
<evidence type="ECO:0000256" key="2">
    <source>
        <dbReference type="SAM" id="Phobius"/>
    </source>
</evidence>
<evidence type="ECO:0000256" key="1">
    <source>
        <dbReference type="SAM" id="MobiDB-lite"/>
    </source>
</evidence>
<feature type="compositionally biased region" description="Pro residues" evidence="1">
    <location>
        <begin position="63"/>
        <end position="80"/>
    </location>
</feature>